<evidence type="ECO:0008006" key="3">
    <source>
        <dbReference type="Google" id="ProtNLM"/>
    </source>
</evidence>
<sequence>MKLSFCIRTNVLAKMADVTEAELVYALMTTGELFGVKIPAPLPGRHNAKTRSFDYKEALDFAEEVKIARDAKRQI</sequence>
<reference evidence="1 2" key="1">
    <citation type="submission" date="2016-03" db="EMBL/GenBank/DDBJ databases">
        <authorList>
            <consortium name="Pathogen Informatics"/>
        </authorList>
    </citation>
    <scope>NUCLEOTIDE SEQUENCE [LARGE SCALE GENOMIC DNA]</scope>
    <source>
        <strain evidence="2">e1527</strain>
    </source>
</reference>
<dbReference type="Proteomes" id="UP000076063">
    <property type="component" value="Unassembled WGS sequence"/>
</dbReference>
<proteinExistence type="predicted"/>
<name>A0A822X137_9ENTR</name>
<evidence type="ECO:0000313" key="2">
    <source>
        <dbReference type="Proteomes" id="UP000076063"/>
    </source>
</evidence>
<dbReference type="AlphaFoldDB" id="A0A822X137"/>
<protein>
    <recommendedName>
        <fullName evidence="3">DNA-binding protein</fullName>
    </recommendedName>
</protein>
<organism evidence="1 2">
    <name type="scientific">Enterobacter bugandensis</name>
    <dbReference type="NCBI Taxonomy" id="881260"/>
    <lineage>
        <taxon>Bacteria</taxon>
        <taxon>Pseudomonadati</taxon>
        <taxon>Pseudomonadota</taxon>
        <taxon>Gammaproteobacteria</taxon>
        <taxon>Enterobacterales</taxon>
        <taxon>Enterobacteriaceae</taxon>
        <taxon>Enterobacter</taxon>
    </lineage>
</organism>
<comment type="caution">
    <text evidence="1">The sequence shown here is derived from an EMBL/GenBank/DDBJ whole genome shotgun (WGS) entry which is preliminary data.</text>
</comment>
<gene>
    <name evidence="1" type="ORF">SAMEA2273372_03529</name>
</gene>
<accession>A0A822X137</accession>
<dbReference type="EMBL" id="FJZI01000008">
    <property type="protein sequence ID" value="CZX89037.1"/>
    <property type="molecule type" value="Genomic_DNA"/>
</dbReference>
<evidence type="ECO:0000313" key="1">
    <source>
        <dbReference type="EMBL" id="CZX89037.1"/>
    </source>
</evidence>